<feature type="region of interest" description="Disordered" evidence="1">
    <location>
        <begin position="1"/>
        <end position="31"/>
    </location>
</feature>
<evidence type="ECO:0000256" key="1">
    <source>
        <dbReference type="SAM" id="MobiDB-lite"/>
    </source>
</evidence>
<keyword evidence="2" id="KW-0472">Membrane</keyword>
<evidence type="ECO:0000313" key="3">
    <source>
        <dbReference type="Proteomes" id="UP000887565"/>
    </source>
</evidence>
<feature type="transmembrane region" description="Helical" evidence="2">
    <location>
        <begin position="98"/>
        <end position="125"/>
    </location>
</feature>
<proteinExistence type="predicted"/>
<dbReference type="WBParaSite" id="nRc.2.0.1.t24695-RA">
    <property type="protein sequence ID" value="nRc.2.0.1.t24695-RA"/>
    <property type="gene ID" value="nRc.2.0.1.g24695"/>
</dbReference>
<keyword evidence="2" id="KW-1133">Transmembrane helix</keyword>
<reference evidence="4" key="1">
    <citation type="submission" date="2022-11" db="UniProtKB">
        <authorList>
            <consortium name="WormBaseParasite"/>
        </authorList>
    </citation>
    <scope>IDENTIFICATION</scope>
</reference>
<feature type="transmembrane region" description="Helical" evidence="2">
    <location>
        <begin position="185"/>
        <end position="206"/>
    </location>
</feature>
<dbReference type="Gene3D" id="1.20.140.150">
    <property type="match status" value="1"/>
</dbReference>
<name>A0A915JDY4_ROMCU</name>
<keyword evidence="2" id="KW-0812">Transmembrane</keyword>
<evidence type="ECO:0000256" key="2">
    <source>
        <dbReference type="SAM" id="Phobius"/>
    </source>
</evidence>
<keyword evidence="3" id="KW-1185">Reference proteome</keyword>
<accession>A0A915JDY4</accession>
<organism evidence="3 4">
    <name type="scientific">Romanomermis culicivorax</name>
    <name type="common">Nematode worm</name>
    <dbReference type="NCBI Taxonomy" id="13658"/>
    <lineage>
        <taxon>Eukaryota</taxon>
        <taxon>Metazoa</taxon>
        <taxon>Ecdysozoa</taxon>
        <taxon>Nematoda</taxon>
        <taxon>Enoplea</taxon>
        <taxon>Dorylaimia</taxon>
        <taxon>Mermithida</taxon>
        <taxon>Mermithoidea</taxon>
        <taxon>Mermithidae</taxon>
        <taxon>Romanomermis</taxon>
    </lineage>
</organism>
<evidence type="ECO:0000313" key="4">
    <source>
        <dbReference type="WBParaSite" id="nRc.2.0.1.t24695-RA"/>
    </source>
</evidence>
<protein>
    <submittedName>
        <fullName evidence="4">Uncharacterized protein</fullName>
    </submittedName>
</protein>
<dbReference type="AlphaFoldDB" id="A0A915JDY4"/>
<feature type="compositionally biased region" description="Polar residues" evidence="1">
    <location>
        <begin position="15"/>
        <end position="25"/>
    </location>
</feature>
<dbReference type="OMA" id="KNATHKT"/>
<sequence length="225" mass="26529">MDPAADPDPTRRTAQKYSVGQSTRAATKKPTNYDHDLTFPQYYNSCDCLKHRHAVLKKSKKQNFNQKMSELTRHFVDLEGFQVLNKRRYQKVLVERRLMASFVIVAVLSIVCLFVCVLTTSWIIIDHFHSGNMTRFHIGIWAEYRTDYCNNSKTKITLIKHFPTTPKENRRLENPDLIHYYRTQAVFSVITFALMITSISFALYSFEHHRYMFKRLTAGLFVFER</sequence>
<dbReference type="Proteomes" id="UP000887565">
    <property type="component" value="Unplaced"/>
</dbReference>